<evidence type="ECO:0000256" key="10">
    <source>
        <dbReference type="SAM" id="MobiDB-lite"/>
    </source>
</evidence>
<dbReference type="Pfam" id="PF00001">
    <property type="entry name" value="7tm_1"/>
    <property type="match status" value="1"/>
</dbReference>
<dbReference type="InterPro" id="IPR000276">
    <property type="entry name" value="GPCR_Rhodpsn"/>
</dbReference>
<keyword evidence="5 9" id="KW-0297">G-protein coupled receptor</keyword>
<dbReference type="Gene3D" id="1.20.1070.10">
    <property type="entry name" value="Rhodopsin 7-helix transmembrane proteins"/>
    <property type="match status" value="1"/>
</dbReference>
<dbReference type="Proteomes" id="UP000694620">
    <property type="component" value="Chromosome 6"/>
</dbReference>
<evidence type="ECO:0000256" key="5">
    <source>
        <dbReference type="ARBA" id="ARBA00023040"/>
    </source>
</evidence>
<keyword evidence="4 11" id="KW-1133">Transmembrane helix</keyword>
<dbReference type="AlphaFoldDB" id="A0A8C4X5A8"/>
<dbReference type="GO" id="GO:0009897">
    <property type="term" value="C:external side of plasma membrane"/>
    <property type="evidence" value="ECO:0007669"/>
    <property type="project" value="TreeGrafter"/>
</dbReference>
<evidence type="ECO:0000259" key="12">
    <source>
        <dbReference type="PROSITE" id="PS50262"/>
    </source>
</evidence>
<dbReference type="PROSITE" id="PS50262">
    <property type="entry name" value="G_PROTEIN_RECEP_F1_2"/>
    <property type="match status" value="1"/>
</dbReference>
<feature type="transmembrane region" description="Helical" evidence="11">
    <location>
        <begin position="20"/>
        <end position="40"/>
    </location>
</feature>
<dbReference type="PANTHER" id="PTHR10489:SF922">
    <property type="entry name" value="C-C CHEMOKINE RECEPTOR FAMILY-LIKE-RELATED"/>
    <property type="match status" value="1"/>
</dbReference>
<evidence type="ECO:0000256" key="3">
    <source>
        <dbReference type="ARBA" id="ARBA00022692"/>
    </source>
</evidence>
<dbReference type="GO" id="GO:0006955">
    <property type="term" value="P:immune response"/>
    <property type="evidence" value="ECO:0007669"/>
    <property type="project" value="TreeGrafter"/>
</dbReference>
<feature type="transmembrane region" description="Helical" evidence="11">
    <location>
        <begin position="187"/>
        <end position="207"/>
    </location>
</feature>
<evidence type="ECO:0000256" key="7">
    <source>
        <dbReference type="ARBA" id="ARBA00023170"/>
    </source>
</evidence>
<reference evidence="13" key="1">
    <citation type="submission" date="2021-06" db="EMBL/GenBank/DDBJ databases">
        <authorList>
            <consortium name="Wellcome Sanger Institute Data Sharing"/>
        </authorList>
    </citation>
    <scope>NUCLEOTIDE SEQUENCE [LARGE SCALE GENOMIC DNA]</scope>
</reference>
<dbReference type="GO" id="GO:0019722">
    <property type="term" value="P:calcium-mediated signaling"/>
    <property type="evidence" value="ECO:0007669"/>
    <property type="project" value="TreeGrafter"/>
</dbReference>
<dbReference type="SUPFAM" id="SSF81321">
    <property type="entry name" value="Family A G protein-coupled receptor-like"/>
    <property type="match status" value="1"/>
</dbReference>
<evidence type="ECO:0000256" key="4">
    <source>
        <dbReference type="ARBA" id="ARBA00022989"/>
    </source>
</evidence>
<keyword evidence="14" id="KW-1185">Reference proteome</keyword>
<feature type="domain" description="G-protein coupled receptors family 1 profile" evidence="12">
    <location>
        <begin position="31"/>
        <end position="290"/>
    </location>
</feature>
<dbReference type="PRINTS" id="PR00237">
    <property type="entry name" value="GPCRRHODOPSN"/>
</dbReference>
<dbReference type="InterPro" id="IPR017452">
    <property type="entry name" value="GPCR_Rhodpsn_7TM"/>
</dbReference>
<name>A0A8C4X5A8_ERPCA</name>
<dbReference type="PROSITE" id="PS00237">
    <property type="entry name" value="G_PROTEIN_RECEP_F1_1"/>
    <property type="match status" value="1"/>
</dbReference>
<feature type="transmembrane region" description="Helical" evidence="11">
    <location>
        <begin position="52"/>
        <end position="73"/>
    </location>
</feature>
<evidence type="ECO:0000256" key="6">
    <source>
        <dbReference type="ARBA" id="ARBA00023136"/>
    </source>
</evidence>
<feature type="transmembrane region" description="Helical" evidence="11">
    <location>
        <begin position="126"/>
        <end position="146"/>
    </location>
</feature>
<keyword evidence="8 9" id="KW-0807">Transducer</keyword>
<keyword evidence="2" id="KW-1003">Cell membrane</keyword>
<evidence type="ECO:0000256" key="9">
    <source>
        <dbReference type="RuleBase" id="RU000688"/>
    </source>
</evidence>
<dbReference type="GO" id="GO:0019957">
    <property type="term" value="F:C-C chemokine binding"/>
    <property type="evidence" value="ECO:0007669"/>
    <property type="project" value="TreeGrafter"/>
</dbReference>
<dbReference type="Ensembl" id="ENSECRT00000005949.1">
    <property type="protein sequence ID" value="ENSECRP00000005850.1"/>
    <property type="gene ID" value="ENSECRG00000003921.1"/>
</dbReference>
<accession>A0A8C4X5A8</accession>
<organism evidence="13 14">
    <name type="scientific">Erpetoichthys calabaricus</name>
    <name type="common">Rope fish</name>
    <name type="synonym">Calamoichthys calabaricus</name>
    <dbReference type="NCBI Taxonomy" id="27687"/>
    <lineage>
        <taxon>Eukaryota</taxon>
        <taxon>Metazoa</taxon>
        <taxon>Chordata</taxon>
        <taxon>Craniata</taxon>
        <taxon>Vertebrata</taxon>
        <taxon>Euteleostomi</taxon>
        <taxon>Actinopterygii</taxon>
        <taxon>Polypteriformes</taxon>
        <taxon>Polypteridae</taxon>
        <taxon>Erpetoichthys</taxon>
    </lineage>
</organism>
<keyword evidence="6 11" id="KW-0472">Membrane</keyword>
<dbReference type="PANTHER" id="PTHR10489">
    <property type="entry name" value="CELL ADHESION MOLECULE"/>
    <property type="match status" value="1"/>
</dbReference>
<keyword evidence="7 9" id="KW-0675">Receptor</keyword>
<reference evidence="13" key="3">
    <citation type="submission" date="2025-09" db="UniProtKB">
        <authorList>
            <consortium name="Ensembl"/>
        </authorList>
    </citation>
    <scope>IDENTIFICATION</scope>
</reference>
<dbReference type="PRINTS" id="PR00657">
    <property type="entry name" value="CCCHEMOKINER"/>
</dbReference>
<dbReference type="GO" id="GO:0016493">
    <property type="term" value="F:C-C chemokine receptor activity"/>
    <property type="evidence" value="ECO:0007669"/>
    <property type="project" value="TreeGrafter"/>
</dbReference>
<comment type="similarity">
    <text evidence="9">Belongs to the G-protein coupled receptor 1 family.</text>
</comment>
<evidence type="ECO:0000256" key="2">
    <source>
        <dbReference type="ARBA" id="ARBA00022475"/>
    </source>
</evidence>
<dbReference type="GO" id="GO:0007204">
    <property type="term" value="P:positive regulation of cytosolic calcium ion concentration"/>
    <property type="evidence" value="ECO:0007669"/>
    <property type="project" value="TreeGrafter"/>
</dbReference>
<evidence type="ECO:0000313" key="13">
    <source>
        <dbReference type="Ensembl" id="ENSECRP00000005850.1"/>
    </source>
</evidence>
<feature type="transmembrane region" description="Helical" evidence="11">
    <location>
        <begin position="79"/>
        <end position="105"/>
    </location>
</feature>
<protein>
    <recommendedName>
        <fullName evidence="12">G-protein coupled receptors family 1 profile domain-containing protein</fullName>
    </recommendedName>
</protein>
<comment type="subcellular location">
    <subcellularLocation>
        <location evidence="1">Cell membrane</location>
        <topology evidence="1">Multi-pass membrane protein</topology>
    </subcellularLocation>
</comment>
<feature type="transmembrane region" description="Helical" evidence="11">
    <location>
        <begin position="227"/>
        <end position="249"/>
    </location>
</feature>
<keyword evidence="3 9" id="KW-0812">Transmembrane</keyword>
<dbReference type="InterPro" id="IPR000355">
    <property type="entry name" value="Chemokine_rcpt"/>
</dbReference>
<evidence type="ECO:0000256" key="11">
    <source>
        <dbReference type="SAM" id="Phobius"/>
    </source>
</evidence>
<dbReference type="GO" id="GO:0060326">
    <property type="term" value="P:cell chemotaxis"/>
    <property type="evidence" value="ECO:0007669"/>
    <property type="project" value="TreeGrafter"/>
</dbReference>
<feature type="region of interest" description="Disordered" evidence="10">
    <location>
        <begin position="323"/>
        <end position="342"/>
    </location>
</feature>
<sequence length="342" mass="39337">MGTNAYVAFEILMATFTSGFFILFSFLGLLGNGLVLLVVIKYEDLKKVTNIFILNLAISDMVFAFTLPFWAVYHVHHWIFGYVMCRLISGMYFTGLYSCIMFLTAMSFERYLTVVHAKAPKLKKRLWFAHLAAGIVWLFSLAGGIFEMIKSSALESFDGRILCEEHIQNNPELASQLKNNTLNLVGYYIQNIFFFLVPLFIIIYCYCRILQTVRMCRTQKKFKVVKLIFAIVLAFFLCWAPYNLTLLLLSLSELDIGFLTECRIYKNLTYSLVICRNIACFHCCVNPLFYMCAQNFRQSLLNLLCRGSHLQCDRKVNQRSHESGECSKSAAREGQTLSMDLI</sequence>
<dbReference type="InterPro" id="IPR050119">
    <property type="entry name" value="CCR1-9-like"/>
</dbReference>
<evidence type="ECO:0000256" key="1">
    <source>
        <dbReference type="ARBA" id="ARBA00004651"/>
    </source>
</evidence>
<evidence type="ECO:0000256" key="8">
    <source>
        <dbReference type="ARBA" id="ARBA00023224"/>
    </source>
</evidence>
<evidence type="ECO:0000313" key="14">
    <source>
        <dbReference type="Proteomes" id="UP000694620"/>
    </source>
</evidence>
<reference evidence="13" key="2">
    <citation type="submission" date="2025-08" db="UniProtKB">
        <authorList>
            <consortium name="Ensembl"/>
        </authorList>
    </citation>
    <scope>IDENTIFICATION</scope>
</reference>
<proteinExistence type="inferred from homology"/>
<dbReference type="GeneTree" id="ENSGT01110000267168"/>